<organism evidence="3 4">
    <name type="scientific">Candidatus Sungbacteria bacterium RIFCSPHIGHO2_02_FULL_53_17</name>
    <dbReference type="NCBI Taxonomy" id="1802275"/>
    <lineage>
        <taxon>Bacteria</taxon>
        <taxon>Candidatus Sungiibacteriota</taxon>
    </lineage>
</organism>
<accession>A0A1G2KY71</accession>
<comment type="caution">
    <text evidence="3">The sequence shown here is derived from an EMBL/GenBank/DDBJ whole genome shotgun (WGS) entry which is preliminary data.</text>
</comment>
<feature type="compositionally biased region" description="Acidic residues" evidence="1">
    <location>
        <begin position="383"/>
        <end position="394"/>
    </location>
</feature>
<feature type="region of interest" description="Disordered" evidence="1">
    <location>
        <begin position="463"/>
        <end position="505"/>
    </location>
</feature>
<reference evidence="3 4" key="1">
    <citation type="journal article" date="2016" name="Nat. Commun.">
        <title>Thousands of microbial genomes shed light on interconnected biogeochemical processes in an aquifer system.</title>
        <authorList>
            <person name="Anantharaman K."/>
            <person name="Brown C.T."/>
            <person name="Hug L.A."/>
            <person name="Sharon I."/>
            <person name="Castelle C.J."/>
            <person name="Probst A.J."/>
            <person name="Thomas B.C."/>
            <person name="Singh A."/>
            <person name="Wilkins M.J."/>
            <person name="Karaoz U."/>
            <person name="Brodie E.L."/>
            <person name="Williams K.H."/>
            <person name="Hubbard S.S."/>
            <person name="Banfield J.F."/>
        </authorList>
    </citation>
    <scope>NUCLEOTIDE SEQUENCE [LARGE SCALE GENOMIC DNA]</scope>
</reference>
<dbReference type="AlphaFoldDB" id="A0A1G2KY71"/>
<feature type="transmembrane region" description="Helical" evidence="2">
    <location>
        <begin position="20"/>
        <end position="39"/>
    </location>
</feature>
<keyword evidence="2" id="KW-1133">Transmembrane helix</keyword>
<dbReference type="PANTHER" id="PTHR39157:SF1">
    <property type="entry name" value="DOXX FAMILY PROTEIN"/>
    <property type="match status" value="1"/>
</dbReference>
<feature type="compositionally biased region" description="Acidic residues" evidence="1">
    <location>
        <begin position="475"/>
        <end position="492"/>
    </location>
</feature>
<feature type="compositionally biased region" description="Basic and acidic residues" evidence="1">
    <location>
        <begin position="464"/>
        <end position="474"/>
    </location>
</feature>
<dbReference type="PANTHER" id="PTHR39157">
    <property type="entry name" value="INTEGRAL MEMBRANE PROTEIN-RELATED"/>
    <property type="match status" value="1"/>
</dbReference>
<evidence type="ECO:0000256" key="2">
    <source>
        <dbReference type="SAM" id="Phobius"/>
    </source>
</evidence>
<gene>
    <name evidence="3" type="ORF">A3C92_01825</name>
</gene>
<feature type="compositionally biased region" description="Basic and acidic residues" evidence="1">
    <location>
        <begin position="493"/>
        <end position="505"/>
    </location>
</feature>
<name>A0A1G2KY71_9BACT</name>
<feature type="region of interest" description="Disordered" evidence="1">
    <location>
        <begin position="383"/>
        <end position="428"/>
    </location>
</feature>
<proteinExistence type="predicted"/>
<keyword evidence="2" id="KW-0472">Membrane</keyword>
<feature type="transmembrane region" description="Helical" evidence="2">
    <location>
        <begin position="108"/>
        <end position="130"/>
    </location>
</feature>
<feature type="compositionally biased region" description="Basic and acidic residues" evidence="1">
    <location>
        <begin position="395"/>
        <end position="420"/>
    </location>
</feature>
<feature type="transmembrane region" description="Helical" evidence="2">
    <location>
        <begin position="136"/>
        <end position="157"/>
    </location>
</feature>
<sequence>MTQKIIVNDPTFAKKLFSEVGAWSLVWLFLRVWLGWGWISAGWGKITGDGAHPWGPETILGFWQKAVAIPQPPARPAIAYDWYRSFLEFLISINAESWMASVVAWGEFLVGIALIAGAFVGIAAAIGAFMNMNFMLAGAASTNPVMMLAAILIVLAWKTAGWWGFDRWLLPRLGTPWSRVQVEKVNNDKNQQQYMKTIKSIVISLLFIPVLAFAHELVALPNAGLTPESAFYFVDKIGEALREFFTFNPESKAHLQIDFAAERIAEIKIILETKGVNAKGLGVAESRLQANIARVAGIVESEKSKGKDVSELAKSISEDFDANKEALKQAFKAEERSLEAKEDELKAKIREARRLGDTAQIEALAKELGEIKAQKELLELKEEEQEEALEQEEEKIEREMEEKEDAEKAIKEAEEEKQEVLDEAAEEGMRVPAEAFEKFDKLLAQAKELFSKENYVGAKQLAKQAEDALEKVEDAIEDLDEAKEEEEELKEEQEDRVKEGVKNEE</sequence>
<evidence type="ECO:0000256" key="1">
    <source>
        <dbReference type="SAM" id="MobiDB-lite"/>
    </source>
</evidence>
<evidence type="ECO:0000313" key="3">
    <source>
        <dbReference type="EMBL" id="OHA04144.1"/>
    </source>
</evidence>
<dbReference type="GO" id="GO:0016020">
    <property type="term" value="C:membrane"/>
    <property type="evidence" value="ECO:0007669"/>
    <property type="project" value="UniProtKB-SubCell"/>
</dbReference>
<dbReference type="EMBL" id="MHQN01000003">
    <property type="protein sequence ID" value="OHA04144.1"/>
    <property type="molecule type" value="Genomic_DNA"/>
</dbReference>
<feature type="transmembrane region" description="Helical" evidence="2">
    <location>
        <begin position="201"/>
        <end position="220"/>
    </location>
</feature>
<evidence type="ECO:0000313" key="4">
    <source>
        <dbReference type="Proteomes" id="UP000177177"/>
    </source>
</evidence>
<keyword evidence="2" id="KW-0812">Transmembrane</keyword>
<protein>
    <submittedName>
        <fullName evidence="3">Uncharacterized protein</fullName>
    </submittedName>
</protein>
<dbReference type="Proteomes" id="UP000177177">
    <property type="component" value="Unassembled WGS sequence"/>
</dbReference>